<comment type="pathway">
    <text evidence="4">Lipid metabolism; peroxisomal fatty acid beta-oxidation.</text>
</comment>
<dbReference type="GO" id="GO:0005777">
    <property type="term" value="C:peroxisome"/>
    <property type="evidence" value="ECO:0007669"/>
    <property type="project" value="UniProtKB-SubCell"/>
</dbReference>
<dbReference type="GO" id="GO:0071949">
    <property type="term" value="F:FAD binding"/>
    <property type="evidence" value="ECO:0007669"/>
    <property type="project" value="InterPro"/>
</dbReference>
<keyword evidence="11" id="KW-0576">Peroxisome</keyword>
<keyword evidence="9" id="KW-0560">Oxidoreductase</keyword>
<organism evidence="16 17">
    <name type="scientific">Tilletia indica</name>
    <dbReference type="NCBI Taxonomy" id="43049"/>
    <lineage>
        <taxon>Eukaryota</taxon>
        <taxon>Fungi</taxon>
        <taxon>Dikarya</taxon>
        <taxon>Basidiomycota</taxon>
        <taxon>Ustilaginomycotina</taxon>
        <taxon>Exobasidiomycetes</taxon>
        <taxon>Tilletiales</taxon>
        <taxon>Tilletiaceae</taxon>
        <taxon>Tilletia</taxon>
    </lineage>
</organism>
<dbReference type="UniPathway" id="UPA00661"/>
<keyword evidence="7 12" id="KW-0274">FAD</keyword>
<feature type="domain" description="Acyl-CoA oxidase C-terminal" evidence="13">
    <location>
        <begin position="515"/>
        <end position="703"/>
    </location>
</feature>
<protein>
    <recommendedName>
        <fullName evidence="12">Acyl-coenzyme A oxidase</fullName>
    </recommendedName>
</protein>
<evidence type="ECO:0000256" key="12">
    <source>
        <dbReference type="PIRNR" id="PIRNR000168"/>
    </source>
</evidence>
<dbReference type="FunFam" id="1.20.140.10:FF:000015">
    <property type="entry name" value="Acyl-coenzyme A oxidase"/>
    <property type="match status" value="1"/>
</dbReference>
<keyword evidence="8" id="KW-0276">Fatty acid metabolism</keyword>
<dbReference type="EMBL" id="LWDF02000050">
    <property type="protein sequence ID" value="KAE8258984.1"/>
    <property type="molecule type" value="Genomic_DNA"/>
</dbReference>
<evidence type="ECO:0000259" key="15">
    <source>
        <dbReference type="Pfam" id="PF22924"/>
    </source>
</evidence>
<dbReference type="Gene3D" id="1.10.540.10">
    <property type="entry name" value="Acyl-CoA dehydrogenase/oxidase, N-terminal domain"/>
    <property type="match status" value="1"/>
</dbReference>
<evidence type="ECO:0000256" key="6">
    <source>
        <dbReference type="ARBA" id="ARBA00022630"/>
    </source>
</evidence>
<comment type="cofactor">
    <cofactor evidence="2">
        <name>FAD</name>
        <dbReference type="ChEBI" id="CHEBI:57692"/>
    </cofactor>
</comment>
<dbReference type="GO" id="GO:0033540">
    <property type="term" value="P:fatty acid beta-oxidation using acyl-CoA oxidase"/>
    <property type="evidence" value="ECO:0007669"/>
    <property type="project" value="UniProtKB-UniPathway"/>
</dbReference>
<comment type="caution">
    <text evidence="16">The sequence shown here is derived from an EMBL/GenBank/DDBJ whole genome shotgun (WGS) entry which is preliminary data.</text>
</comment>
<accession>A0A177TU32</accession>
<reference evidence="16" key="2">
    <citation type="journal article" date="2019" name="IMA Fungus">
        <title>Genome sequencing and comparison of five Tilletia species to identify candidate genes for the detection of regulated species infecting wheat.</title>
        <authorList>
            <person name="Nguyen H.D.T."/>
            <person name="Sultana T."/>
            <person name="Kesanakurti P."/>
            <person name="Hambleton S."/>
        </authorList>
    </citation>
    <scope>NUCLEOTIDE SEQUENCE</scope>
    <source>
        <strain evidence="16">DAOMC 236416</strain>
    </source>
</reference>
<dbReference type="InterPro" id="IPR012258">
    <property type="entry name" value="Acyl-CoA_oxidase"/>
</dbReference>
<keyword evidence="17" id="KW-1185">Reference proteome</keyword>
<evidence type="ECO:0000256" key="11">
    <source>
        <dbReference type="ARBA" id="ARBA00023140"/>
    </source>
</evidence>
<evidence type="ECO:0000256" key="1">
    <source>
        <dbReference type="ARBA" id="ARBA00001201"/>
    </source>
</evidence>
<comment type="subcellular location">
    <subcellularLocation>
        <location evidence="3">Peroxisome</location>
    </subcellularLocation>
</comment>
<gene>
    <name evidence="16" type="ORF">A4X13_0g1310</name>
</gene>
<keyword evidence="10" id="KW-0443">Lipid metabolism</keyword>
<evidence type="ECO:0000256" key="5">
    <source>
        <dbReference type="ARBA" id="ARBA00006288"/>
    </source>
</evidence>
<dbReference type="InterPro" id="IPR046373">
    <property type="entry name" value="Acyl-CoA_Oxase/DH_mid-dom_sf"/>
</dbReference>
<evidence type="ECO:0000256" key="8">
    <source>
        <dbReference type="ARBA" id="ARBA00022832"/>
    </source>
</evidence>
<dbReference type="PANTHER" id="PTHR10909:SF250">
    <property type="entry name" value="PEROXISOMAL ACYL-COENZYME A OXIDASE 1"/>
    <property type="match status" value="1"/>
</dbReference>
<dbReference type="Proteomes" id="UP000077521">
    <property type="component" value="Unassembled WGS sequence"/>
</dbReference>
<dbReference type="InterPro" id="IPR029320">
    <property type="entry name" value="Acyl-CoA_ox_N"/>
</dbReference>
<dbReference type="InterPro" id="IPR009100">
    <property type="entry name" value="AcylCoA_DH/oxidase_NM_dom_sf"/>
</dbReference>
<keyword evidence="6 12" id="KW-0285">Flavoprotein</keyword>
<dbReference type="Pfam" id="PF14749">
    <property type="entry name" value="Acyl-CoA_ox_N"/>
    <property type="match status" value="1"/>
</dbReference>
<name>A0A177TU32_9BASI</name>
<evidence type="ECO:0000256" key="3">
    <source>
        <dbReference type="ARBA" id="ARBA00004275"/>
    </source>
</evidence>
<dbReference type="AlphaFoldDB" id="A0A177TU32"/>
<evidence type="ECO:0000313" key="17">
    <source>
        <dbReference type="Proteomes" id="UP000077521"/>
    </source>
</evidence>
<dbReference type="Pfam" id="PF01756">
    <property type="entry name" value="ACOX"/>
    <property type="match status" value="1"/>
</dbReference>
<dbReference type="SUPFAM" id="SSF56645">
    <property type="entry name" value="Acyl-CoA dehydrogenase NM domain-like"/>
    <property type="match status" value="1"/>
</dbReference>
<dbReference type="InterPro" id="IPR055060">
    <property type="entry name" value="ACOX_C_alpha1"/>
</dbReference>
<dbReference type="PANTHER" id="PTHR10909">
    <property type="entry name" value="ELECTRON TRANSPORT OXIDOREDUCTASE"/>
    <property type="match status" value="1"/>
</dbReference>
<dbReference type="FunFam" id="2.40.110.10:FF:000003">
    <property type="entry name" value="Acyl-coenzyme A oxidase"/>
    <property type="match status" value="1"/>
</dbReference>
<dbReference type="GO" id="GO:0005504">
    <property type="term" value="F:fatty acid binding"/>
    <property type="evidence" value="ECO:0007669"/>
    <property type="project" value="TreeGrafter"/>
</dbReference>
<evidence type="ECO:0000256" key="7">
    <source>
        <dbReference type="ARBA" id="ARBA00022827"/>
    </source>
</evidence>
<dbReference type="InterPro" id="IPR002655">
    <property type="entry name" value="Acyl-CoA_oxidase_C"/>
</dbReference>
<dbReference type="InterPro" id="IPR036250">
    <property type="entry name" value="AcylCo_DH-like_C"/>
</dbReference>
<evidence type="ECO:0000256" key="10">
    <source>
        <dbReference type="ARBA" id="ARBA00023098"/>
    </source>
</evidence>
<feature type="domain" description="Acyl-CoA oxidase C-alpha1" evidence="15">
    <location>
        <begin position="305"/>
        <end position="470"/>
    </location>
</feature>
<evidence type="ECO:0000256" key="2">
    <source>
        <dbReference type="ARBA" id="ARBA00001974"/>
    </source>
</evidence>
<evidence type="ECO:0000256" key="4">
    <source>
        <dbReference type="ARBA" id="ARBA00004846"/>
    </source>
</evidence>
<evidence type="ECO:0000259" key="13">
    <source>
        <dbReference type="Pfam" id="PF01756"/>
    </source>
</evidence>
<dbReference type="GO" id="GO:0003997">
    <property type="term" value="F:acyl-CoA oxidase activity"/>
    <property type="evidence" value="ECO:0007669"/>
    <property type="project" value="UniProtKB-EC"/>
</dbReference>
<evidence type="ECO:0000313" key="16">
    <source>
        <dbReference type="EMBL" id="KAE8258984.1"/>
    </source>
</evidence>
<dbReference type="InterPro" id="IPR037069">
    <property type="entry name" value="AcylCoA_DH/ox_N_sf"/>
</dbReference>
<dbReference type="Gene3D" id="2.40.110.10">
    <property type="entry name" value="Butyryl-CoA Dehydrogenase, subunit A, domain 2"/>
    <property type="match status" value="1"/>
</dbReference>
<dbReference type="PIRSF" id="PIRSF000168">
    <property type="entry name" value="Acyl-CoA_oxidase"/>
    <property type="match status" value="1"/>
</dbReference>
<dbReference type="GO" id="GO:0055088">
    <property type="term" value="P:lipid homeostasis"/>
    <property type="evidence" value="ECO:0007669"/>
    <property type="project" value="TreeGrafter"/>
</dbReference>
<reference evidence="16" key="1">
    <citation type="submission" date="2016-04" db="EMBL/GenBank/DDBJ databases">
        <authorList>
            <person name="Nguyen H.D."/>
            <person name="Samba Siva P."/>
            <person name="Cullis J."/>
            <person name="Levesque C.A."/>
            <person name="Hambleton S."/>
        </authorList>
    </citation>
    <scope>NUCLEOTIDE SEQUENCE</scope>
    <source>
        <strain evidence="16">DAOMC 236416</strain>
    </source>
</reference>
<feature type="domain" description="Acyl-coenzyme A oxidase N-terminal" evidence="14">
    <location>
        <begin position="45"/>
        <end position="160"/>
    </location>
</feature>
<sequence length="772" mass="84992">MPSNNKHWADSPLPPLALTKTPIGPVAQQTAKDAQHARTQTAFDPMAIENIIRDGRIDNETRREVIGVMRSDPVFNNLKKRLAHMNREQVQQASHFACRRILNLAEQHGWSTLEIVEAVLSLDLQSPISIHWIAFVPVIMSQGTPDQIDRWAARAMRHEIMGAYLQTELGHGSNVAGLETTATFDKSTDSFIIHSPTLTSTKWWAGGLGTTATHAVVQAQLLIDGKDIGPHLFFVPLRSVETGELFPGVNAGDIGPKAYGAFAGLDNGWARFDNYKIPRENMFMKHSQVSKEGVYTKPPSAKMSYLGMMFIRSQMIDRCGWMLSRGITIAIRYSSVRRQFRDPDSSSKADSERAVISYPSLNRKLLPMLAQSYAFILAGRRMQVLYEQLSEQLEKGDTTLLADTHVASSSLKAYCTDRSLEGIEACRQALGGHGFSTYSGFSTLFADNAPTVIYEGHNSVLAQQVGRAMLKISSQLEQDPKTPVTNTTSFLRALDTPGLIPFEMPRTPADWRRKEVYTAALQLRAAALVAGLRAEMYDAPSTGSKQASGRRFVDLSWECQEVARSHAEVSVHMWFSEAVEENRAKFGKEASGWIDRLVDLNALHCLSRNITPLVLSTPSSEDRKRGRALAGTGGKAFLDSTAVVALDGAIRELVEELLPQAIGLTDAFGWSDWELNSDLGRRDGRVYENLMADAEANPLNHPSSARASEAGLEEAREGLGPELADVGVFCYGRKEGTGKHVVEWYGRHIRPLLKEAAERAGDGGIEGDGSKL</sequence>
<evidence type="ECO:0000259" key="14">
    <source>
        <dbReference type="Pfam" id="PF14749"/>
    </source>
</evidence>
<comment type="similarity">
    <text evidence="5 12">Belongs to the acyl-CoA oxidase family.</text>
</comment>
<proteinExistence type="inferred from homology"/>
<comment type="catalytic activity">
    <reaction evidence="1">
        <text>a 2,3-saturated acyl-CoA + O2 = a (2E)-enoyl-CoA + H2O2</text>
        <dbReference type="Rhea" id="RHEA:38959"/>
        <dbReference type="ChEBI" id="CHEBI:15379"/>
        <dbReference type="ChEBI" id="CHEBI:16240"/>
        <dbReference type="ChEBI" id="CHEBI:58856"/>
        <dbReference type="ChEBI" id="CHEBI:65111"/>
        <dbReference type="EC" id="1.3.3.6"/>
    </reaction>
</comment>
<dbReference type="SUPFAM" id="SSF47203">
    <property type="entry name" value="Acyl-CoA dehydrogenase C-terminal domain-like"/>
    <property type="match status" value="2"/>
</dbReference>
<evidence type="ECO:0000256" key="9">
    <source>
        <dbReference type="ARBA" id="ARBA00023002"/>
    </source>
</evidence>
<dbReference type="Pfam" id="PF22924">
    <property type="entry name" value="ACOX_C_alpha1"/>
    <property type="match status" value="1"/>
</dbReference>
<dbReference type="Gene3D" id="1.20.140.10">
    <property type="entry name" value="Butyryl-CoA Dehydrogenase, subunit A, domain 3"/>
    <property type="match status" value="2"/>
</dbReference>